<keyword evidence="1" id="KW-0723">Serine/threonine-protein kinase</keyword>
<gene>
    <name evidence="10" type="ORF">RRG08_029710</name>
</gene>
<dbReference type="PROSITE" id="PS50011">
    <property type="entry name" value="PROTEIN_KINASE_DOM"/>
    <property type="match status" value="1"/>
</dbReference>
<dbReference type="Proteomes" id="UP001283361">
    <property type="component" value="Unassembled WGS sequence"/>
</dbReference>
<evidence type="ECO:0000259" key="9">
    <source>
        <dbReference type="PROSITE" id="PS50011"/>
    </source>
</evidence>
<keyword evidence="3 6" id="KW-0547">Nucleotide-binding</keyword>
<feature type="region of interest" description="Disordered" evidence="8">
    <location>
        <begin position="425"/>
        <end position="451"/>
    </location>
</feature>
<dbReference type="GO" id="GO:0098813">
    <property type="term" value="P:nuclear chromosome segregation"/>
    <property type="evidence" value="ECO:0007669"/>
    <property type="project" value="UniProtKB-ARBA"/>
</dbReference>
<keyword evidence="2" id="KW-0808">Transferase</keyword>
<evidence type="ECO:0000256" key="6">
    <source>
        <dbReference type="PROSITE-ProRule" id="PRU10141"/>
    </source>
</evidence>
<feature type="binding site" evidence="6">
    <location>
        <position position="733"/>
    </location>
    <ligand>
        <name>ATP</name>
        <dbReference type="ChEBI" id="CHEBI:30616"/>
    </ligand>
</feature>
<keyword evidence="4" id="KW-0418">Kinase</keyword>
<evidence type="ECO:0000256" key="1">
    <source>
        <dbReference type="ARBA" id="ARBA00022527"/>
    </source>
</evidence>
<dbReference type="GO" id="GO:0000776">
    <property type="term" value="C:kinetochore"/>
    <property type="evidence" value="ECO:0007669"/>
    <property type="project" value="TreeGrafter"/>
</dbReference>
<dbReference type="EMBL" id="JAWDGP010002766">
    <property type="protein sequence ID" value="KAK3780015.1"/>
    <property type="molecule type" value="Genomic_DNA"/>
</dbReference>
<reference evidence="10" key="1">
    <citation type="journal article" date="2023" name="G3 (Bethesda)">
        <title>A reference genome for the long-term kleptoplast-retaining sea slug Elysia crispata morphotype clarki.</title>
        <authorList>
            <person name="Eastman K.E."/>
            <person name="Pendleton A.L."/>
            <person name="Shaikh M.A."/>
            <person name="Suttiyut T."/>
            <person name="Ogas R."/>
            <person name="Tomko P."/>
            <person name="Gavelis G."/>
            <person name="Widhalm J.R."/>
            <person name="Wisecaver J.H."/>
        </authorList>
    </citation>
    <scope>NUCLEOTIDE SEQUENCE</scope>
    <source>
        <strain evidence="10">ECLA1</strain>
    </source>
</reference>
<evidence type="ECO:0000256" key="4">
    <source>
        <dbReference type="ARBA" id="ARBA00022777"/>
    </source>
</evidence>
<evidence type="ECO:0000256" key="8">
    <source>
        <dbReference type="SAM" id="MobiDB-lite"/>
    </source>
</evidence>
<evidence type="ECO:0000256" key="3">
    <source>
        <dbReference type="ARBA" id="ARBA00022741"/>
    </source>
</evidence>
<dbReference type="GO" id="GO:0004712">
    <property type="term" value="F:protein serine/threonine/tyrosine kinase activity"/>
    <property type="evidence" value="ECO:0007669"/>
    <property type="project" value="TreeGrafter"/>
</dbReference>
<evidence type="ECO:0000256" key="2">
    <source>
        <dbReference type="ARBA" id="ARBA00022679"/>
    </source>
</evidence>
<evidence type="ECO:0000256" key="7">
    <source>
        <dbReference type="SAM" id="Coils"/>
    </source>
</evidence>
<dbReference type="GO" id="GO:0005634">
    <property type="term" value="C:nucleus"/>
    <property type="evidence" value="ECO:0007669"/>
    <property type="project" value="TreeGrafter"/>
</dbReference>
<dbReference type="InterPro" id="IPR011990">
    <property type="entry name" value="TPR-like_helical_dom_sf"/>
</dbReference>
<dbReference type="PANTHER" id="PTHR22974">
    <property type="entry name" value="MIXED LINEAGE PROTEIN KINASE"/>
    <property type="match status" value="1"/>
</dbReference>
<dbReference type="GO" id="GO:0034501">
    <property type="term" value="P:protein localization to kinetochore"/>
    <property type="evidence" value="ECO:0007669"/>
    <property type="project" value="TreeGrafter"/>
</dbReference>
<dbReference type="GO" id="GO:0005524">
    <property type="term" value="F:ATP binding"/>
    <property type="evidence" value="ECO:0007669"/>
    <property type="project" value="UniProtKB-UniRule"/>
</dbReference>
<feature type="region of interest" description="Disordered" evidence="8">
    <location>
        <begin position="275"/>
        <end position="298"/>
    </location>
</feature>
<accession>A0AAE1DRV1</accession>
<proteinExistence type="predicted"/>
<keyword evidence="5 6" id="KW-0067">ATP-binding</keyword>
<dbReference type="GO" id="GO:0004674">
    <property type="term" value="F:protein serine/threonine kinase activity"/>
    <property type="evidence" value="ECO:0007669"/>
    <property type="project" value="UniProtKB-KW"/>
</dbReference>
<dbReference type="InterPro" id="IPR008271">
    <property type="entry name" value="Ser/Thr_kinase_AS"/>
</dbReference>
<keyword evidence="7" id="KW-0175">Coiled coil</keyword>
<feature type="compositionally biased region" description="Basic and acidic residues" evidence="8">
    <location>
        <begin position="275"/>
        <end position="285"/>
    </location>
</feature>
<dbReference type="AlphaFoldDB" id="A0AAE1DRV1"/>
<dbReference type="GO" id="GO:0033316">
    <property type="term" value="P:meiotic spindle assembly checkpoint signaling"/>
    <property type="evidence" value="ECO:0007669"/>
    <property type="project" value="TreeGrafter"/>
</dbReference>
<organism evidence="10 11">
    <name type="scientific">Elysia crispata</name>
    <name type="common">lettuce slug</name>
    <dbReference type="NCBI Taxonomy" id="231223"/>
    <lineage>
        <taxon>Eukaryota</taxon>
        <taxon>Metazoa</taxon>
        <taxon>Spiralia</taxon>
        <taxon>Lophotrochozoa</taxon>
        <taxon>Mollusca</taxon>
        <taxon>Gastropoda</taxon>
        <taxon>Heterobranchia</taxon>
        <taxon>Euthyneura</taxon>
        <taxon>Panpulmonata</taxon>
        <taxon>Sacoglossa</taxon>
        <taxon>Placobranchoidea</taxon>
        <taxon>Plakobranchidae</taxon>
        <taxon>Elysia</taxon>
    </lineage>
</organism>
<feature type="compositionally biased region" description="Basic and acidic residues" evidence="8">
    <location>
        <begin position="192"/>
        <end position="203"/>
    </location>
</feature>
<feature type="compositionally biased region" description="Polar residues" evidence="8">
    <location>
        <begin position="204"/>
        <end position="225"/>
    </location>
</feature>
<dbReference type="InterPro" id="IPR027084">
    <property type="entry name" value="Mps1_cat"/>
</dbReference>
<dbReference type="InterPro" id="IPR011009">
    <property type="entry name" value="Kinase-like_dom_sf"/>
</dbReference>
<dbReference type="SMART" id="SM00220">
    <property type="entry name" value="S_TKc"/>
    <property type="match status" value="1"/>
</dbReference>
<dbReference type="Gene3D" id="1.10.510.10">
    <property type="entry name" value="Transferase(Phosphotransferase) domain 1"/>
    <property type="match status" value="1"/>
</dbReference>
<feature type="region of interest" description="Disordered" evidence="8">
    <location>
        <begin position="192"/>
        <end position="227"/>
    </location>
</feature>
<dbReference type="SUPFAM" id="SSF56112">
    <property type="entry name" value="Protein kinase-like (PK-like)"/>
    <property type="match status" value="1"/>
</dbReference>
<evidence type="ECO:0000313" key="10">
    <source>
        <dbReference type="EMBL" id="KAK3780015.1"/>
    </source>
</evidence>
<dbReference type="Gene3D" id="3.30.200.20">
    <property type="entry name" value="Phosphorylase Kinase, domain 1"/>
    <property type="match status" value="1"/>
</dbReference>
<dbReference type="PANTHER" id="PTHR22974:SF21">
    <property type="entry name" value="DUAL SPECIFICITY PROTEIN KINASE TTK"/>
    <property type="match status" value="1"/>
</dbReference>
<sequence length="1026" mass="114151">MKDLYVFFFNPLHGLITLLDTRIISDSHYIKMSVDSKRAASGHVSSDYKVQVARLAAHGNKPEEWKEYIDTVKSRVHLLEESKQKAMIEYMYFTAFKVIPDTSKTLAYANLLVDFAEFKSKYDVAEAEKLLSYCRRTLRRFAIVHVASAELELKRDNKDKAVRILHRATVSGSEQEDIINLALQRVHEGRIPLLGDDTKEDRMGSNTSPSSGKEVSEDLSSSHFSGQIGESRDLLKLSLSGCRSNTQEVQQGLDILTQHQEGYLRTDLKPHLITDQKVSPPRDENQNPDSHSGNGPYFVTGNPHSISTAVTTTNITSSFSSSSHPSSYAKSLSPPKLVSDYLQKLMWSTSHKPLMSHDENHSVIRTEGNSLVSRQPLASLLKIPETPDSKQPSPAKKSLRHFYSTPVLNGPSSGVGSSIKSSIRKFHPRNPLPPPRRVKVDPALKSTWDDGDDDTSNITVSAFPLFDKESKMSTVTDVSKANESLEIQTEPHGLQDTRFGLNNQSSDQTPLSKQGTMSNNYVNFNLDSAHKNVDAVSKKMNSIEEEKLCKEKEKRGITAKTLIEGPGDFGDANRKTVSKSISSEAETLAQKLAISNQRAHLHDAVPAEINVSSSMVPCSEGSNGRCSEHPQSIDSRQEMFQERPKIVKQHDFDQQQQMKQAAAENPAYSVHSQSSNLAQLAYITPAKQTLGTGQKILYVNDMPYTVIRMVGRGGSAKVYQVFDPSSNRICALKVVNLSCANSIVLKGFKNEIALLKKLQHCDRVIKLFDSEYKESTQKLLLVLEYGEIDLDKFIAQNVANDKQLLPSTIFYFWLQMVTAVHAMHKEGVIHSDLKPPNFILVAGNVKLIDFGIANSIQQDSTSVLKDIKMGTPSYMSPEMLVVNTTGPVDKKPRYKVGKRSDVWSLGCILYQMVYGRTPFQNVPNKIEAIINPNHPIDFPNRDDPALMDVLKKCLQRDVHLRPTTGDLLKHPYLQTKNTAVSTSAATSNSPPSLESKLSLLETVFSSASPRTKEALGHKLKEYYPPA</sequence>
<comment type="caution">
    <text evidence="10">The sequence shown here is derived from an EMBL/GenBank/DDBJ whole genome shotgun (WGS) entry which is preliminary data.</text>
</comment>
<dbReference type="FunFam" id="3.30.200.20:FF:000131">
    <property type="entry name" value="Dual specificity protein kinase TTK"/>
    <property type="match status" value="1"/>
</dbReference>
<dbReference type="PROSITE" id="PS00107">
    <property type="entry name" value="PROTEIN_KINASE_ATP"/>
    <property type="match status" value="1"/>
</dbReference>
<dbReference type="CDD" id="cd14131">
    <property type="entry name" value="PKc_Mps1"/>
    <property type="match status" value="1"/>
</dbReference>
<evidence type="ECO:0000256" key="5">
    <source>
        <dbReference type="ARBA" id="ARBA00022840"/>
    </source>
</evidence>
<dbReference type="Pfam" id="PF00069">
    <property type="entry name" value="Pkinase"/>
    <property type="match status" value="1"/>
</dbReference>
<name>A0AAE1DRV1_9GAST</name>
<dbReference type="Gene3D" id="1.25.40.10">
    <property type="entry name" value="Tetratricopeptide repeat domain"/>
    <property type="match status" value="1"/>
</dbReference>
<evidence type="ECO:0000313" key="11">
    <source>
        <dbReference type="Proteomes" id="UP001283361"/>
    </source>
</evidence>
<dbReference type="InterPro" id="IPR017441">
    <property type="entry name" value="Protein_kinase_ATP_BS"/>
</dbReference>
<feature type="domain" description="Protein kinase" evidence="9">
    <location>
        <begin position="704"/>
        <end position="973"/>
    </location>
</feature>
<dbReference type="InterPro" id="IPR000719">
    <property type="entry name" value="Prot_kinase_dom"/>
</dbReference>
<protein>
    <recommendedName>
        <fullName evidence="9">Protein kinase domain-containing protein</fullName>
    </recommendedName>
</protein>
<dbReference type="PROSITE" id="PS00108">
    <property type="entry name" value="PROTEIN_KINASE_ST"/>
    <property type="match status" value="1"/>
</dbReference>
<keyword evidence="11" id="KW-1185">Reference proteome</keyword>
<dbReference type="GO" id="GO:0007094">
    <property type="term" value="P:mitotic spindle assembly checkpoint signaling"/>
    <property type="evidence" value="ECO:0007669"/>
    <property type="project" value="TreeGrafter"/>
</dbReference>
<feature type="coiled-coil region" evidence="7">
    <location>
        <begin position="526"/>
        <end position="553"/>
    </location>
</feature>